<organism evidence="1 2">
    <name type="scientific">Leucogyrophana mollusca</name>
    <dbReference type="NCBI Taxonomy" id="85980"/>
    <lineage>
        <taxon>Eukaryota</taxon>
        <taxon>Fungi</taxon>
        <taxon>Dikarya</taxon>
        <taxon>Basidiomycota</taxon>
        <taxon>Agaricomycotina</taxon>
        <taxon>Agaricomycetes</taxon>
        <taxon>Agaricomycetidae</taxon>
        <taxon>Boletales</taxon>
        <taxon>Boletales incertae sedis</taxon>
        <taxon>Leucogyrophana</taxon>
    </lineage>
</organism>
<accession>A0ACB8BWC1</accession>
<evidence type="ECO:0000313" key="2">
    <source>
        <dbReference type="Proteomes" id="UP000790709"/>
    </source>
</evidence>
<feature type="non-terminal residue" evidence="1">
    <location>
        <position position="73"/>
    </location>
</feature>
<keyword evidence="2" id="KW-1185">Reference proteome</keyword>
<comment type="caution">
    <text evidence="1">The sequence shown here is derived from an EMBL/GenBank/DDBJ whole genome shotgun (WGS) entry which is preliminary data.</text>
</comment>
<name>A0ACB8BWC1_9AGAM</name>
<dbReference type="EMBL" id="MU266344">
    <property type="protein sequence ID" value="KAH7929158.1"/>
    <property type="molecule type" value="Genomic_DNA"/>
</dbReference>
<sequence length="73" mass="7853">VALQNSDPATGAVIITSLPIPPFCCHEDLLTMSRLQLEGVALAMNARLPAALRIDVSECTPDIEIRRAIEVLV</sequence>
<dbReference type="Proteomes" id="UP000790709">
    <property type="component" value="Unassembled WGS sequence"/>
</dbReference>
<feature type="non-terminal residue" evidence="1">
    <location>
        <position position="1"/>
    </location>
</feature>
<reference evidence="1" key="1">
    <citation type="journal article" date="2021" name="New Phytol.">
        <title>Evolutionary innovations through gain and loss of genes in the ectomycorrhizal Boletales.</title>
        <authorList>
            <person name="Wu G."/>
            <person name="Miyauchi S."/>
            <person name="Morin E."/>
            <person name="Kuo A."/>
            <person name="Drula E."/>
            <person name="Varga T."/>
            <person name="Kohler A."/>
            <person name="Feng B."/>
            <person name="Cao Y."/>
            <person name="Lipzen A."/>
            <person name="Daum C."/>
            <person name="Hundley H."/>
            <person name="Pangilinan J."/>
            <person name="Johnson J."/>
            <person name="Barry K."/>
            <person name="LaButti K."/>
            <person name="Ng V."/>
            <person name="Ahrendt S."/>
            <person name="Min B."/>
            <person name="Choi I.G."/>
            <person name="Park H."/>
            <person name="Plett J.M."/>
            <person name="Magnuson J."/>
            <person name="Spatafora J.W."/>
            <person name="Nagy L.G."/>
            <person name="Henrissat B."/>
            <person name="Grigoriev I.V."/>
            <person name="Yang Z.L."/>
            <person name="Xu J."/>
            <person name="Martin F.M."/>
        </authorList>
    </citation>
    <scope>NUCLEOTIDE SEQUENCE</scope>
    <source>
        <strain evidence="1">KUC20120723A-06</strain>
    </source>
</reference>
<evidence type="ECO:0000313" key="1">
    <source>
        <dbReference type="EMBL" id="KAH7929158.1"/>
    </source>
</evidence>
<protein>
    <submittedName>
        <fullName evidence="1">Uncharacterized protein</fullName>
    </submittedName>
</protein>
<gene>
    <name evidence="1" type="ORF">BV22DRAFT_985621</name>
</gene>
<proteinExistence type="predicted"/>